<comment type="caution">
    <text evidence="1">The sequence shown here is derived from an EMBL/GenBank/DDBJ whole genome shotgun (WGS) entry which is preliminary data.</text>
</comment>
<dbReference type="EMBL" id="CAXAMN010023962">
    <property type="protein sequence ID" value="CAK9082771.1"/>
    <property type="molecule type" value="Genomic_DNA"/>
</dbReference>
<proteinExistence type="predicted"/>
<dbReference type="Proteomes" id="UP001642484">
    <property type="component" value="Unassembled WGS sequence"/>
</dbReference>
<sequence length="136" mass="15511">MLLEAAIVAFGKDAETLEAGNLEEVSDCLGEFHRALKDIYDYCADLPASEELGILARVVAAFQLEDPRQFASEFERSLKTFTRLQPLEFKAQLQVCKSFKIGRRQKHLPRSCKWHSGDWRTAPLRRSRWRSGASVP</sequence>
<name>A0ABP0Q401_9DINO</name>
<organism evidence="1 2">
    <name type="scientific">Durusdinium trenchii</name>
    <dbReference type="NCBI Taxonomy" id="1381693"/>
    <lineage>
        <taxon>Eukaryota</taxon>
        <taxon>Sar</taxon>
        <taxon>Alveolata</taxon>
        <taxon>Dinophyceae</taxon>
        <taxon>Suessiales</taxon>
        <taxon>Symbiodiniaceae</taxon>
        <taxon>Durusdinium</taxon>
    </lineage>
</organism>
<keyword evidence="2" id="KW-1185">Reference proteome</keyword>
<accession>A0ABP0Q401</accession>
<evidence type="ECO:0000313" key="1">
    <source>
        <dbReference type="EMBL" id="CAK9082771.1"/>
    </source>
</evidence>
<reference evidence="1 2" key="1">
    <citation type="submission" date="2024-02" db="EMBL/GenBank/DDBJ databases">
        <authorList>
            <person name="Chen Y."/>
            <person name="Shah S."/>
            <person name="Dougan E. K."/>
            <person name="Thang M."/>
            <person name="Chan C."/>
        </authorList>
    </citation>
    <scope>NUCLEOTIDE SEQUENCE [LARGE SCALE GENOMIC DNA]</scope>
</reference>
<gene>
    <name evidence="1" type="ORF">CCMP2556_LOCUS40405</name>
</gene>
<evidence type="ECO:0000313" key="2">
    <source>
        <dbReference type="Proteomes" id="UP001642484"/>
    </source>
</evidence>
<protein>
    <submittedName>
        <fullName evidence="1">Uncharacterized protein</fullName>
    </submittedName>
</protein>